<proteinExistence type="predicted"/>
<dbReference type="Proteomes" id="UP001055102">
    <property type="component" value="Unassembled WGS sequence"/>
</dbReference>
<accession>A0ABQ4SXI2</accession>
<keyword evidence="3" id="KW-1185">Reference proteome</keyword>
<evidence type="ECO:0008006" key="4">
    <source>
        <dbReference type="Google" id="ProtNLM"/>
    </source>
</evidence>
<dbReference type="InterPro" id="IPR009576">
    <property type="entry name" value="Biofilm_formation_YgiB"/>
</dbReference>
<organism evidence="2 3">
    <name type="scientific">Methylobacterium jeotgali</name>
    <dbReference type="NCBI Taxonomy" id="381630"/>
    <lineage>
        <taxon>Bacteria</taxon>
        <taxon>Pseudomonadati</taxon>
        <taxon>Pseudomonadota</taxon>
        <taxon>Alphaproteobacteria</taxon>
        <taxon>Hyphomicrobiales</taxon>
        <taxon>Methylobacteriaceae</taxon>
        <taxon>Methylobacterium</taxon>
    </lineage>
</organism>
<protein>
    <recommendedName>
        <fullName evidence="4">DUF1190 domain-containing protein</fullName>
    </recommendedName>
</protein>
<name>A0ABQ4SXI2_9HYPH</name>
<feature type="region of interest" description="Disordered" evidence="1">
    <location>
        <begin position="193"/>
        <end position="213"/>
    </location>
</feature>
<evidence type="ECO:0000313" key="2">
    <source>
        <dbReference type="EMBL" id="GJE06931.1"/>
    </source>
</evidence>
<sequence>MASDQTPAGTDGEKTAGPLAKRGKRSQTVSLVLLAGAGAAALGLGRIDLSQREEDVLIYADAEACAAAGVRSEEDCRRDHARAVATYQGAAPRYASESDCERHHGAGHCLSGGRVPTLLAGQAQPRMAAFLIGRRPEQGIEPQPLFEHEPKAERHGSAGYCTGSGARIVTSSGGRASTARVASSAVHKASFGGFGATGRSFSSGSSSHGSASG</sequence>
<reference evidence="2" key="2">
    <citation type="submission" date="2021-08" db="EMBL/GenBank/DDBJ databases">
        <authorList>
            <person name="Tani A."/>
            <person name="Ola A."/>
            <person name="Ogura Y."/>
            <person name="Katsura K."/>
            <person name="Hayashi T."/>
        </authorList>
    </citation>
    <scope>NUCLEOTIDE SEQUENCE</scope>
    <source>
        <strain evidence="2">LMG 23639</strain>
    </source>
</reference>
<dbReference type="EMBL" id="BPQR01000038">
    <property type="protein sequence ID" value="GJE06931.1"/>
    <property type="molecule type" value="Genomic_DNA"/>
</dbReference>
<gene>
    <name evidence="2" type="ORF">AOPFMNJM_2254</name>
</gene>
<feature type="region of interest" description="Disordered" evidence="1">
    <location>
        <begin position="1"/>
        <end position="25"/>
    </location>
</feature>
<evidence type="ECO:0000256" key="1">
    <source>
        <dbReference type="SAM" id="MobiDB-lite"/>
    </source>
</evidence>
<dbReference type="RefSeq" id="WP_238275838.1">
    <property type="nucleotide sequence ID" value="NZ_BPQR01000038.1"/>
</dbReference>
<evidence type="ECO:0000313" key="3">
    <source>
        <dbReference type="Proteomes" id="UP001055102"/>
    </source>
</evidence>
<comment type="caution">
    <text evidence="2">The sequence shown here is derived from an EMBL/GenBank/DDBJ whole genome shotgun (WGS) entry which is preliminary data.</text>
</comment>
<reference evidence="2" key="1">
    <citation type="journal article" date="2021" name="Front. Microbiol.">
        <title>Comprehensive Comparative Genomics and Phenotyping of Methylobacterium Species.</title>
        <authorList>
            <person name="Alessa O."/>
            <person name="Ogura Y."/>
            <person name="Fujitani Y."/>
            <person name="Takami H."/>
            <person name="Hayashi T."/>
            <person name="Sahin N."/>
            <person name="Tani A."/>
        </authorList>
    </citation>
    <scope>NUCLEOTIDE SEQUENCE</scope>
    <source>
        <strain evidence="2">LMG 23639</strain>
    </source>
</reference>
<dbReference type="Pfam" id="PF06693">
    <property type="entry name" value="DUF1190"/>
    <property type="match status" value="1"/>
</dbReference>